<dbReference type="Proteomes" id="UP000190367">
    <property type="component" value="Unassembled WGS sequence"/>
</dbReference>
<dbReference type="SUPFAM" id="SSF51215">
    <property type="entry name" value="Regulatory protein AraC"/>
    <property type="match status" value="1"/>
</dbReference>
<keyword evidence="2 5" id="KW-0238">DNA-binding</keyword>
<protein>
    <submittedName>
        <fullName evidence="5">AraC-type DNA-binding protein</fullName>
    </submittedName>
</protein>
<dbReference type="Pfam" id="PF12833">
    <property type="entry name" value="HTH_18"/>
    <property type="match status" value="1"/>
</dbReference>
<keyword evidence="1" id="KW-0805">Transcription regulation</keyword>
<dbReference type="SMART" id="SM00342">
    <property type="entry name" value="HTH_ARAC"/>
    <property type="match status" value="1"/>
</dbReference>
<gene>
    <name evidence="5" type="ORF">SAMN04488128_101754</name>
</gene>
<dbReference type="Gene3D" id="2.60.120.10">
    <property type="entry name" value="Jelly Rolls"/>
    <property type="match status" value="1"/>
</dbReference>
<evidence type="ECO:0000313" key="6">
    <source>
        <dbReference type="Proteomes" id="UP000190367"/>
    </source>
</evidence>
<proteinExistence type="predicted"/>
<sequence length="280" mass="32339">MAITGLRTFGIEKIFNLPYRQEDFKLVQHEPINMPVIDEAHKHDFFMLLIVGAKGSGTHTIDFRDYKVTPHSVFFLAPGQAHQWRLSANTTGYQVMFSGSFMLQKGPMWPFFTPSATPLLKLTREQYTQLTAELQLMTGETAANITQHRLQIILLLLQRWYAVAYPSETAAAGSRLINRFLQLLEKQYAQHSEVSYYAARLHVTPSYLNTVCRKESGITAGEYIRDRLLLEAKRLLILTDMDVKEIAFSLGFNDTSYFSRFFRKYTAQTPVDFRRQVRHL</sequence>
<dbReference type="InterPro" id="IPR009057">
    <property type="entry name" value="Homeodomain-like_sf"/>
</dbReference>
<dbReference type="InterPro" id="IPR018060">
    <property type="entry name" value="HTH_AraC"/>
</dbReference>
<reference evidence="6" key="1">
    <citation type="submission" date="2017-02" db="EMBL/GenBank/DDBJ databases">
        <authorList>
            <person name="Varghese N."/>
            <person name="Submissions S."/>
        </authorList>
    </citation>
    <scope>NUCLEOTIDE SEQUENCE [LARGE SCALE GENOMIC DNA]</scope>
    <source>
        <strain evidence="6">DSM 22224</strain>
    </source>
</reference>
<dbReference type="InterPro" id="IPR020449">
    <property type="entry name" value="Tscrpt_reg_AraC-type_HTH"/>
</dbReference>
<dbReference type="InterPro" id="IPR014710">
    <property type="entry name" value="RmlC-like_jellyroll"/>
</dbReference>
<evidence type="ECO:0000256" key="3">
    <source>
        <dbReference type="ARBA" id="ARBA00023163"/>
    </source>
</evidence>
<evidence type="ECO:0000256" key="1">
    <source>
        <dbReference type="ARBA" id="ARBA00023015"/>
    </source>
</evidence>
<dbReference type="RefSeq" id="WP_078667406.1">
    <property type="nucleotide sequence ID" value="NZ_FUWZ01000001.1"/>
</dbReference>
<dbReference type="PANTHER" id="PTHR43280">
    <property type="entry name" value="ARAC-FAMILY TRANSCRIPTIONAL REGULATOR"/>
    <property type="match status" value="1"/>
</dbReference>
<dbReference type="Pfam" id="PF02311">
    <property type="entry name" value="AraC_binding"/>
    <property type="match status" value="1"/>
</dbReference>
<evidence type="ECO:0000313" key="5">
    <source>
        <dbReference type="EMBL" id="SJZ56741.1"/>
    </source>
</evidence>
<dbReference type="SUPFAM" id="SSF46689">
    <property type="entry name" value="Homeodomain-like"/>
    <property type="match status" value="1"/>
</dbReference>
<evidence type="ECO:0000256" key="2">
    <source>
        <dbReference type="ARBA" id="ARBA00023125"/>
    </source>
</evidence>
<dbReference type="InterPro" id="IPR037923">
    <property type="entry name" value="HTH-like"/>
</dbReference>
<accession>A0A1T4LQ19</accession>
<dbReference type="PRINTS" id="PR00032">
    <property type="entry name" value="HTHARAC"/>
</dbReference>
<dbReference type="InterPro" id="IPR003313">
    <property type="entry name" value="AraC-bd"/>
</dbReference>
<dbReference type="EMBL" id="FUWZ01000001">
    <property type="protein sequence ID" value="SJZ56741.1"/>
    <property type="molecule type" value="Genomic_DNA"/>
</dbReference>
<dbReference type="AlphaFoldDB" id="A0A1T4LQ19"/>
<dbReference type="STRING" id="634771.SAMN04488128_101754"/>
<evidence type="ECO:0000259" key="4">
    <source>
        <dbReference type="PROSITE" id="PS01124"/>
    </source>
</evidence>
<keyword evidence="6" id="KW-1185">Reference proteome</keyword>
<dbReference type="PROSITE" id="PS01124">
    <property type="entry name" value="HTH_ARAC_FAMILY_2"/>
    <property type="match status" value="1"/>
</dbReference>
<dbReference type="OrthoDB" id="2585681at2"/>
<dbReference type="GO" id="GO:0003700">
    <property type="term" value="F:DNA-binding transcription factor activity"/>
    <property type="evidence" value="ECO:0007669"/>
    <property type="project" value="InterPro"/>
</dbReference>
<name>A0A1T4LQ19_9BACT</name>
<dbReference type="GO" id="GO:0043565">
    <property type="term" value="F:sequence-specific DNA binding"/>
    <property type="evidence" value="ECO:0007669"/>
    <property type="project" value="InterPro"/>
</dbReference>
<dbReference type="PANTHER" id="PTHR43280:SF32">
    <property type="entry name" value="TRANSCRIPTIONAL REGULATORY PROTEIN"/>
    <property type="match status" value="1"/>
</dbReference>
<feature type="domain" description="HTH araC/xylS-type" evidence="4">
    <location>
        <begin position="178"/>
        <end position="276"/>
    </location>
</feature>
<organism evidence="5 6">
    <name type="scientific">Chitinophaga eiseniae</name>
    <dbReference type="NCBI Taxonomy" id="634771"/>
    <lineage>
        <taxon>Bacteria</taxon>
        <taxon>Pseudomonadati</taxon>
        <taxon>Bacteroidota</taxon>
        <taxon>Chitinophagia</taxon>
        <taxon>Chitinophagales</taxon>
        <taxon>Chitinophagaceae</taxon>
        <taxon>Chitinophaga</taxon>
    </lineage>
</organism>
<keyword evidence="3" id="KW-0804">Transcription</keyword>
<dbReference type="Gene3D" id="1.10.10.60">
    <property type="entry name" value="Homeodomain-like"/>
    <property type="match status" value="1"/>
</dbReference>